<dbReference type="EC" id="2.7.11.1" evidence="19"/>
<dbReference type="Proteomes" id="UP001418222">
    <property type="component" value="Unassembled WGS sequence"/>
</dbReference>
<organism evidence="26 27">
    <name type="scientific">Platanthera zijinensis</name>
    <dbReference type="NCBI Taxonomy" id="2320716"/>
    <lineage>
        <taxon>Eukaryota</taxon>
        <taxon>Viridiplantae</taxon>
        <taxon>Streptophyta</taxon>
        <taxon>Embryophyta</taxon>
        <taxon>Tracheophyta</taxon>
        <taxon>Spermatophyta</taxon>
        <taxon>Magnoliopsida</taxon>
        <taxon>Liliopsida</taxon>
        <taxon>Asparagales</taxon>
        <taxon>Orchidaceae</taxon>
        <taxon>Orchidoideae</taxon>
        <taxon>Orchideae</taxon>
        <taxon>Orchidinae</taxon>
        <taxon>Platanthera</taxon>
    </lineage>
</organism>
<dbReference type="InterPro" id="IPR011009">
    <property type="entry name" value="Kinase-like_dom_sf"/>
</dbReference>
<keyword evidence="13 21" id="KW-0472">Membrane</keyword>
<dbReference type="GO" id="GO:0016020">
    <property type="term" value="C:membrane"/>
    <property type="evidence" value="ECO:0007669"/>
    <property type="project" value="UniProtKB-SubCell"/>
</dbReference>
<evidence type="ECO:0000256" key="12">
    <source>
        <dbReference type="ARBA" id="ARBA00022989"/>
    </source>
</evidence>
<keyword evidence="6 21" id="KW-0812">Transmembrane</keyword>
<feature type="domain" description="Apple" evidence="25">
    <location>
        <begin position="362"/>
        <end position="449"/>
    </location>
</feature>
<feature type="transmembrane region" description="Helical" evidence="21">
    <location>
        <begin position="469"/>
        <end position="492"/>
    </location>
</feature>
<evidence type="ECO:0000256" key="10">
    <source>
        <dbReference type="ARBA" id="ARBA00022777"/>
    </source>
</evidence>
<dbReference type="AlphaFoldDB" id="A0AAP0BG88"/>
<dbReference type="SMART" id="SM00108">
    <property type="entry name" value="B_lectin"/>
    <property type="match status" value="1"/>
</dbReference>
<evidence type="ECO:0000256" key="13">
    <source>
        <dbReference type="ARBA" id="ARBA00023136"/>
    </source>
</evidence>
<keyword evidence="11 19" id="KW-0067">ATP-binding</keyword>
<dbReference type="GO" id="GO:0004674">
    <property type="term" value="F:protein serine/threonine kinase activity"/>
    <property type="evidence" value="ECO:0007669"/>
    <property type="project" value="UniProtKB-KW"/>
</dbReference>
<keyword evidence="12 21" id="KW-1133">Transmembrane helix</keyword>
<keyword evidence="8" id="KW-0430">Lectin</keyword>
<dbReference type="GO" id="GO:0051707">
    <property type="term" value="P:response to other organism"/>
    <property type="evidence" value="ECO:0007669"/>
    <property type="project" value="UniProtKB-ARBA"/>
</dbReference>
<comment type="caution">
    <text evidence="26">The sequence shown here is derived from an EMBL/GenBank/DDBJ whole genome shotgun (WGS) entry which is preliminary data.</text>
</comment>
<dbReference type="Gene3D" id="1.10.510.10">
    <property type="entry name" value="Transferase(Phosphotransferase) domain 1"/>
    <property type="match status" value="1"/>
</dbReference>
<accession>A0AAP0BG88</accession>
<dbReference type="InterPro" id="IPR017441">
    <property type="entry name" value="Protein_kinase_ATP_BS"/>
</dbReference>
<keyword evidence="14" id="KW-1015">Disulfide bond</keyword>
<evidence type="ECO:0000256" key="11">
    <source>
        <dbReference type="ARBA" id="ARBA00022840"/>
    </source>
</evidence>
<evidence type="ECO:0000256" key="7">
    <source>
        <dbReference type="ARBA" id="ARBA00022729"/>
    </source>
</evidence>
<dbReference type="PROSITE" id="PS50927">
    <property type="entry name" value="BULB_LECTIN"/>
    <property type="match status" value="1"/>
</dbReference>
<keyword evidence="10 19" id="KW-0418">Kinase</keyword>
<feature type="domain" description="Protein kinase" evidence="23">
    <location>
        <begin position="528"/>
        <end position="811"/>
    </location>
</feature>
<dbReference type="EMBL" id="JBBWWQ010000009">
    <property type="protein sequence ID" value="KAK8938498.1"/>
    <property type="molecule type" value="Genomic_DNA"/>
</dbReference>
<sequence>MCPSRLFIIFILAASHFLLSAADVRRHDYPTANLNTTWINNPALTPNHATFVTGTRIRLLLLSGSGGPTFSCGFLCLPRCRGYLFSIFVVITTSVSELSGDLNDSPPVVWSANRDRLVGDNATLLITQSGDLILRDSDGSFVWSTNTSNRSVSAMTLSSSGNLMLLTSQNQTVWSSFDHPTDTLLTGQTLRIGQRLTSNSSASNTTKGRFFLSLQHDGLNAFVNSIPPQRYAQLFNPHIQALHPRSLTLRNGALQWPSGSAPMVADLKSWALQFVRLEFDGHLRLYGIGHNSISGLTILCDVTNFGLGYCDYPMACGKYGICSINGQCSCPVNALTGDSAFFRTISWGQVNPGCSPATPISCLSMEKHSLLPLGNVSYFNYIDENAAALRRTDLESCKQACMKNCSCKAALFKYAMNSSYGDCYLPTELFSLKNISSMDYNSSAFIKVVTAPETLLQESHLTSSSSKNIMSAMIGATVLGILLFTFILVCAARCRNRASGEMEEGDQFNQVRGALVRFSYEEMKFATEGFKRKIGQGGFGSVFWGTLSSGKQIAVKKLEGAGQGKKEFLAEVETIGSVHHINLVELIGFCLEKSHRLLVYEFMPNGSLDQWIFKTEEEEEEALDWITRRKIILQIAKGLCYLHEGCRHRIAHLDIKPQNILLDQKFDAKLADFGLSKLIDREQSAVMTRMRGTPGYLAPEWLTSIITEKVDVYSFGVVVLEILCGRRNLDPSQPEEAVHLIALLETFKLGQLPQVFRGSGLQFEEEDAVKLMRLAIWCLQSNCKRRPCMSTVVKVLEGSVDVESNVDYDFFGCQLR</sequence>
<evidence type="ECO:0000256" key="16">
    <source>
        <dbReference type="ARBA" id="ARBA00023180"/>
    </source>
</evidence>
<dbReference type="FunFam" id="2.90.10.30:FF:000003">
    <property type="entry name" value="Os04g0303100 protein"/>
    <property type="match status" value="1"/>
</dbReference>
<evidence type="ECO:0000256" key="22">
    <source>
        <dbReference type="SAM" id="SignalP"/>
    </source>
</evidence>
<dbReference type="PIRSF" id="PIRSF000641">
    <property type="entry name" value="SRK"/>
    <property type="match status" value="1"/>
</dbReference>
<evidence type="ECO:0000256" key="4">
    <source>
        <dbReference type="ARBA" id="ARBA00022553"/>
    </source>
</evidence>
<dbReference type="InterPro" id="IPR001480">
    <property type="entry name" value="Bulb-type_lectin_dom"/>
</dbReference>
<keyword evidence="9 19" id="KW-0547">Nucleotide-binding</keyword>
<dbReference type="InterPro" id="IPR000719">
    <property type="entry name" value="Prot_kinase_dom"/>
</dbReference>
<evidence type="ECO:0000256" key="8">
    <source>
        <dbReference type="ARBA" id="ARBA00022734"/>
    </source>
</evidence>
<comment type="catalytic activity">
    <reaction evidence="18 19">
        <text>L-seryl-[protein] + ATP = O-phospho-L-seryl-[protein] + ADP + H(+)</text>
        <dbReference type="Rhea" id="RHEA:17989"/>
        <dbReference type="Rhea" id="RHEA-COMP:9863"/>
        <dbReference type="Rhea" id="RHEA-COMP:11604"/>
        <dbReference type="ChEBI" id="CHEBI:15378"/>
        <dbReference type="ChEBI" id="CHEBI:29999"/>
        <dbReference type="ChEBI" id="CHEBI:30616"/>
        <dbReference type="ChEBI" id="CHEBI:83421"/>
        <dbReference type="ChEBI" id="CHEBI:456216"/>
        <dbReference type="EC" id="2.7.11.1"/>
    </reaction>
</comment>
<feature type="signal peptide" evidence="22">
    <location>
        <begin position="1"/>
        <end position="21"/>
    </location>
</feature>
<evidence type="ECO:0000256" key="9">
    <source>
        <dbReference type="ARBA" id="ARBA00022741"/>
    </source>
</evidence>
<evidence type="ECO:0000313" key="27">
    <source>
        <dbReference type="Proteomes" id="UP001418222"/>
    </source>
</evidence>
<evidence type="ECO:0000259" key="23">
    <source>
        <dbReference type="PROSITE" id="PS50011"/>
    </source>
</evidence>
<evidence type="ECO:0000259" key="24">
    <source>
        <dbReference type="PROSITE" id="PS50927"/>
    </source>
</evidence>
<dbReference type="SUPFAM" id="SSF56112">
    <property type="entry name" value="Protein kinase-like (PK-like)"/>
    <property type="match status" value="1"/>
</dbReference>
<dbReference type="PROSITE" id="PS00108">
    <property type="entry name" value="PROTEIN_KINASE_ST"/>
    <property type="match status" value="1"/>
</dbReference>
<evidence type="ECO:0000256" key="3">
    <source>
        <dbReference type="ARBA" id="ARBA00022536"/>
    </source>
</evidence>
<reference evidence="26 27" key="1">
    <citation type="journal article" date="2022" name="Nat. Plants">
        <title>Genomes of leafy and leafless Platanthera orchids illuminate the evolution of mycoheterotrophy.</title>
        <authorList>
            <person name="Li M.H."/>
            <person name="Liu K.W."/>
            <person name="Li Z."/>
            <person name="Lu H.C."/>
            <person name="Ye Q.L."/>
            <person name="Zhang D."/>
            <person name="Wang J.Y."/>
            <person name="Li Y.F."/>
            <person name="Zhong Z.M."/>
            <person name="Liu X."/>
            <person name="Yu X."/>
            <person name="Liu D.K."/>
            <person name="Tu X.D."/>
            <person name="Liu B."/>
            <person name="Hao Y."/>
            <person name="Liao X.Y."/>
            <person name="Jiang Y.T."/>
            <person name="Sun W.H."/>
            <person name="Chen J."/>
            <person name="Chen Y.Q."/>
            <person name="Ai Y."/>
            <person name="Zhai J.W."/>
            <person name="Wu S.S."/>
            <person name="Zhou Z."/>
            <person name="Hsiao Y.Y."/>
            <person name="Wu W.L."/>
            <person name="Chen Y.Y."/>
            <person name="Lin Y.F."/>
            <person name="Hsu J.L."/>
            <person name="Li C.Y."/>
            <person name="Wang Z.W."/>
            <person name="Zhao X."/>
            <person name="Zhong W.Y."/>
            <person name="Ma X.K."/>
            <person name="Ma L."/>
            <person name="Huang J."/>
            <person name="Chen G.Z."/>
            <person name="Huang M.Z."/>
            <person name="Huang L."/>
            <person name="Peng D.H."/>
            <person name="Luo Y.B."/>
            <person name="Zou S.Q."/>
            <person name="Chen S.P."/>
            <person name="Lan S."/>
            <person name="Tsai W.C."/>
            <person name="Van de Peer Y."/>
            <person name="Liu Z.J."/>
        </authorList>
    </citation>
    <scope>NUCLEOTIDE SEQUENCE [LARGE SCALE GENOMIC DNA]</scope>
    <source>
        <strain evidence="26">Lor287</strain>
    </source>
</reference>
<evidence type="ECO:0000313" key="26">
    <source>
        <dbReference type="EMBL" id="KAK8938498.1"/>
    </source>
</evidence>
<dbReference type="PROSITE" id="PS50948">
    <property type="entry name" value="PAN"/>
    <property type="match status" value="1"/>
</dbReference>
<keyword evidence="16" id="KW-0325">Glycoprotein</keyword>
<dbReference type="Pfam" id="PF01453">
    <property type="entry name" value="B_lectin"/>
    <property type="match status" value="1"/>
</dbReference>
<dbReference type="InterPro" id="IPR003609">
    <property type="entry name" value="Pan_app"/>
</dbReference>
<comment type="similarity">
    <text evidence="19">Belongs to the protein kinase superfamily. Ser/Thr protein kinase family.</text>
</comment>
<dbReference type="PROSITE" id="PS50011">
    <property type="entry name" value="PROTEIN_KINASE_DOM"/>
    <property type="match status" value="1"/>
</dbReference>
<evidence type="ECO:0000256" key="17">
    <source>
        <dbReference type="ARBA" id="ARBA00047899"/>
    </source>
</evidence>
<dbReference type="GO" id="GO:0005524">
    <property type="term" value="F:ATP binding"/>
    <property type="evidence" value="ECO:0007669"/>
    <property type="project" value="UniProtKB-UniRule"/>
</dbReference>
<dbReference type="InterPro" id="IPR008271">
    <property type="entry name" value="Ser/Thr_kinase_AS"/>
</dbReference>
<dbReference type="PROSITE" id="PS00107">
    <property type="entry name" value="PROTEIN_KINASE_ATP"/>
    <property type="match status" value="1"/>
</dbReference>
<feature type="chain" id="PRO_5042982836" description="Receptor-like serine/threonine-protein kinase" evidence="22">
    <location>
        <begin position="22"/>
        <end position="816"/>
    </location>
</feature>
<dbReference type="InterPro" id="IPR024171">
    <property type="entry name" value="SRK-like_kinase"/>
</dbReference>
<keyword evidence="27" id="KW-1185">Reference proteome</keyword>
<dbReference type="CDD" id="cd01098">
    <property type="entry name" value="PAN_AP_plant"/>
    <property type="match status" value="1"/>
</dbReference>
<evidence type="ECO:0000256" key="1">
    <source>
        <dbReference type="ARBA" id="ARBA00004479"/>
    </source>
</evidence>
<dbReference type="InterPro" id="IPR051343">
    <property type="entry name" value="G-type_lectin_kinases/EP1-like"/>
</dbReference>
<gene>
    <name evidence="26" type="primary">SD25</name>
    <name evidence="26" type="ORF">KSP39_PZI010952</name>
</gene>
<evidence type="ECO:0000256" key="5">
    <source>
        <dbReference type="ARBA" id="ARBA00022679"/>
    </source>
</evidence>
<proteinExistence type="inferred from homology"/>
<dbReference type="PANTHER" id="PTHR47976:SF110">
    <property type="entry name" value="RECEPTOR-LIKE SERINE_THREONINE-PROTEIN KINASE"/>
    <property type="match status" value="1"/>
</dbReference>
<dbReference type="InterPro" id="IPR036426">
    <property type="entry name" value="Bulb-type_lectin_dom_sf"/>
</dbReference>
<evidence type="ECO:0000256" key="20">
    <source>
        <dbReference type="PROSITE-ProRule" id="PRU10141"/>
    </source>
</evidence>
<dbReference type="CDD" id="cd14066">
    <property type="entry name" value="STKc_IRAK"/>
    <property type="match status" value="1"/>
</dbReference>
<dbReference type="SUPFAM" id="SSF51110">
    <property type="entry name" value="alpha-D-mannose-specific plant lectins"/>
    <property type="match status" value="1"/>
</dbReference>
<comment type="catalytic activity">
    <reaction evidence="17 19">
        <text>L-threonyl-[protein] + ATP = O-phospho-L-threonyl-[protein] + ADP + H(+)</text>
        <dbReference type="Rhea" id="RHEA:46608"/>
        <dbReference type="Rhea" id="RHEA-COMP:11060"/>
        <dbReference type="Rhea" id="RHEA-COMP:11605"/>
        <dbReference type="ChEBI" id="CHEBI:15378"/>
        <dbReference type="ChEBI" id="CHEBI:30013"/>
        <dbReference type="ChEBI" id="CHEBI:30616"/>
        <dbReference type="ChEBI" id="CHEBI:61977"/>
        <dbReference type="ChEBI" id="CHEBI:456216"/>
        <dbReference type="EC" id="2.7.11.1"/>
    </reaction>
</comment>
<evidence type="ECO:0000256" key="14">
    <source>
        <dbReference type="ARBA" id="ARBA00023157"/>
    </source>
</evidence>
<dbReference type="Pfam" id="PF08276">
    <property type="entry name" value="PAN_2"/>
    <property type="match status" value="1"/>
</dbReference>
<dbReference type="GO" id="GO:0030246">
    <property type="term" value="F:carbohydrate binding"/>
    <property type="evidence" value="ECO:0007669"/>
    <property type="project" value="UniProtKB-KW"/>
</dbReference>
<name>A0AAP0BG88_9ASPA</name>
<evidence type="ECO:0000256" key="21">
    <source>
        <dbReference type="SAM" id="Phobius"/>
    </source>
</evidence>
<evidence type="ECO:0000256" key="15">
    <source>
        <dbReference type="ARBA" id="ARBA00023170"/>
    </source>
</evidence>
<protein>
    <recommendedName>
        <fullName evidence="19">Receptor-like serine/threonine-protein kinase</fullName>
        <ecNumber evidence="19">2.7.11.1</ecNumber>
    </recommendedName>
</protein>
<dbReference type="Gene3D" id="2.90.10.30">
    <property type="match status" value="1"/>
</dbReference>
<dbReference type="Gene3D" id="3.30.200.20">
    <property type="entry name" value="Phosphorylase Kinase, domain 1"/>
    <property type="match status" value="1"/>
</dbReference>
<keyword evidence="3" id="KW-0245">EGF-like domain</keyword>
<feature type="binding site" evidence="20">
    <location>
        <position position="557"/>
    </location>
    <ligand>
        <name>ATP</name>
        <dbReference type="ChEBI" id="CHEBI:30616"/>
    </ligand>
</feature>
<dbReference type="CDD" id="cd00028">
    <property type="entry name" value="B_lectin"/>
    <property type="match status" value="1"/>
</dbReference>
<feature type="domain" description="Bulb-type lectin" evidence="24">
    <location>
        <begin position="61"/>
        <end position="178"/>
    </location>
</feature>
<dbReference type="SMART" id="SM00220">
    <property type="entry name" value="S_TKc"/>
    <property type="match status" value="1"/>
</dbReference>
<dbReference type="PANTHER" id="PTHR47976">
    <property type="entry name" value="G-TYPE LECTIN S-RECEPTOR-LIKE SERINE/THREONINE-PROTEIN KINASE SD2-5"/>
    <property type="match status" value="1"/>
</dbReference>
<keyword evidence="15" id="KW-0675">Receptor</keyword>
<dbReference type="FunFam" id="1.10.510.10:FF:000248">
    <property type="entry name" value="S-receptor-like kinase 5"/>
    <property type="match status" value="1"/>
</dbReference>
<keyword evidence="5 19" id="KW-0808">Transferase</keyword>
<evidence type="ECO:0000256" key="2">
    <source>
        <dbReference type="ARBA" id="ARBA00022527"/>
    </source>
</evidence>
<comment type="subcellular location">
    <subcellularLocation>
        <location evidence="1">Membrane</location>
        <topology evidence="1">Single-pass type I membrane protein</topology>
    </subcellularLocation>
</comment>
<evidence type="ECO:0000256" key="18">
    <source>
        <dbReference type="ARBA" id="ARBA00048679"/>
    </source>
</evidence>
<evidence type="ECO:0000259" key="25">
    <source>
        <dbReference type="PROSITE" id="PS50948"/>
    </source>
</evidence>
<keyword evidence="4" id="KW-0597">Phosphoprotein</keyword>
<keyword evidence="2 19" id="KW-0723">Serine/threonine-protein kinase</keyword>
<evidence type="ECO:0000256" key="19">
    <source>
        <dbReference type="PIRNR" id="PIRNR000641"/>
    </source>
</evidence>
<evidence type="ECO:0000256" key="6">
    <source>
        <dbReference type="ARBA" id="ARBA00022692"/>
    </source>
</evidence>
<dbReference type="FunFam" id="3.30.200.20:FF:000178">
    <property type="entry name" value="serine/threonine-protein kinase PBS1-like"/>
    <property type="match status" value="1"/>
</dbReference>
<dbReference type="Pfam" id="PF00069">
    <property type="entry name" value="Pkinase"/>
    <property type="match status" value="1"/>
</dbReference>
<keyword evidence="7 22" id="KW-0732">Signal</keyword>